<reference evidence="2" key="1">
    <citation type="submission" date="2023-06" db="EMBL/GenBank/DDBJ databases">
        <title>Probiogenomic evaluation and L lactic producing Weizmannia coaggulans BKMTCR2-2 from tree bark.</title>
        <authorList>
            <person name="Mahittikon J."/>
            <person name="Tanasupawat S."/>
        </authorList>
    </citation>
    <scope>NUCLEOTIDE SEQUENCE</scope>
    <source>
        <strain evidence="2">BKMTCR2-2</strain>
    </source>
</reference>
<dbReference type="Proteomes" id="UP001223084">
    <property type="component" value="Unassembled WGS sequence"/>
</dbReference>
<name>A0AAW7CER4_HEYCO</name>
<evidence type="ECO:0000313" key="2">
    <source>
        <dbReference type="EMBL" id="MDL5041900.1"/>
    </source>
</evidence>
<organism evidence="2 3">
    <name type="scientific">Heyndrickxia coagulans</name>
    <name type="common">Weizmannia coagulans</name>
    <dbReference type="NCBI Taxonomy" id="1398"/>
    <lineage>
        <taxon>Bacteria</taxon>
        <taxon>Bacillati</taxon>
        <taxon>Bacillota</taxon>
        <taxon>Bacilli</taxon>
        <taxon>Bacillales</taxon>
        <taxon>Bacillaceae</taxon>
        <taxon>Heyndrickxia</taxon>
    </lineage>
</organism>
<protein>
    <submittedName>
        <fullName evidence="2">DUF2357 domain-containing protein</fullName>
    </submittedName>
</protein>
<accession>A0AAW7CER4</accession>
<dbReference type="Pfam" id="PF09823">
    <property type="entry name" value="DUF2357"/>
    <property type="match status" value="1"/>
</dbReference>
<dbReference type="RefSeq" id="WP_285958563.1">
    <property type="nucleotide sequence ID" value="NZ_JASUZX010000002.1"/>
</dbReference>
<evidence type="ECO:0000259" key="1">
    <source>
        <dbReference type="Pfam" id="PF09823"/>
    </source>
</evidence>
<dbReference type="InterPro" id="IPR018633">
    <property type="entry name" value="DUF2357"/>
</dbReference>
<sequence>MDTQSNTGFSVVFTHIYQDGTREEKVLTPFVENLYEWDEGKHGYLILREYIPLELSFTSTDEDAKCYMDGFDILLNAGLPVDGEGKPYLAAGQQVTLFKYHSNEEYYPYIPGIYCVTIHARGKKYYSLVKIISNRLTEDQLSTMRKEVEDQLRGLALDVVRKQHVNMMFENMPIDPNLFRQFNTLNSYFSDVSAIVSDLAKRVRYTLKKEYRLQPIERPSQIDEVSIRYRLKHPESADELLSLKKRINYDLPENRMLKMIIEKWVKLLDRFIAALDTCIGQLENNTNSAFSSYTPYEKRKLFLKELGQYRNRAAQMEGALNVLKTCHWYHEIANQHPLSTPNKMLEDIRYRKIWQVSRILDSEEVNFSLHPAWRYQWKRTDQLYEIWGYLQVLSHFCGSTYDFEKRSGWIFEPDGWNSGNLFVIPTIPKGTTVSLLRGDLRLQIVYDGKIPSDMEKTDPADFPVYTTSTNNNPDIRVDVFIGGIFIGAILMDLKYRKKTALGDTMKQLISYADNVRSPYIYRKKRWQRIRPVHQVLVLYPEKGGAGEAEPLSGKSISLIPLTPATDQKVFVETIRSLIEDMILAAEDEGIVLLD</sequence>
<comment type="caution">
    <text evidence="2">The sequence shown here is derived from an EMBL/GenBank/DDBJ whole genome shotgun (WGS) entry which is preliminary data.</text>
</comment>
<feature type="domain" description="DUF2357" evidence="1">
    <location>
        <begin position="122"/>
        <end position="275"/>
    </location>
</feature>
<gene>
    <name evidence="2" type="ORF">QN341_12805</name>
</gene>
<dbReference type="AlphaFoldDB" id="A0AAW7CER4"/>
<proteinExistence type="predicted"/>
<dbReference type="EMBL" id="JASUZX010000002">
    <property type="protein sequence ID" value="MDL5041900.1"/>
    <property type="molecule type" value="Genomic_DNA"/>
</dbReference>
<evidence type="ECO:0000313" key="3">
    <source>
        <dbReference type="Proteomes" id="UP001223084"/>
    </source>
</evidence>